<feature type="region of interest" description="Disordered" evidence="1">
    <location>
        <begin position="41"/>
        <end position="72"/>
    </location>
</feature>
<dbReference type="Pfam" id="PF12223">
    <property type="entry name" value="DUF3602"/>
    <property type="match status" value="1"/>
</dbReference>
<protein>
    <submittedName>
        <fullName evidence="2">Uncharacterized protein</fullName>
    </submittedName>
</protein>
<accession>A0ABR3U4B5</accession>
<evidence type="ECO:0000313" key="3">
    <source>
        <dbReference type="Proteomes" id="UP001521184"/>
    </source>
</evidence>
<dbReference type="InterPro" id="IPR053203">
    <property type="entry name" value="Cisplatin_resist-associated"/>
</dbReference>
<name>A0ABR3U4B5_9PEZI</name>
<evidence type="ECO:0000313" key="2">
    <source>
        <dbReference type="EMBL" id="KAL1650843.1"/>
    </source>
</evidence>
<proteinExistence type="predicted"/>
<reference evidence="2 3" key="1">
    <citation type="journal article" date="2023" name="Plant Dis.">
        <title>First Report of Diplodia intermedia Causing Canker and Dieback Diseases on Apple Trees in Canada.</title>
        <authorList>
            <person name="Ellouze W."/>
            <person name="Ilyukhin E."/>
            <person name="Sulman M."/>
            <person name="Ali S."/>
        </authorList>
    </citation>
    <scope>NUCLEOTIDE SEQUENCE [LARGE SCALE GENOMIC DNA]</scope>
    <source>
        <strain evidence="2 3">M45-28</strain>
    </source>
</reference>
<sequence>MTTSRNYSITEPHPSVPAATTAFHWGRGGAGNVTRISSKEVTAGPSATGPASRIKLPAPPSSGQYLTGRGGAGNVHRERAIFSFDEELRQQQRLQEAASPVYHVGRGGSGNLINEAKPQTIRKGSASSTFSNDSDDSVHSAPHKARCSYEGARNWLNRTLSARAFSTAPSVFSVASFNHSRHPSTIRIGATNFEEYVLVAS</sequence>
<organism evidence="2 3">
    <name type="scientific">Diplodia intermedia</name>
    <dbReference type="NCBI Taxonomy" id="856260"/>
    <lineage>
        <taxon>Eukaryota</taxon>
        <taxon>Fungi</taxon>
        <taxon>Dikarya</taxon>
        <taxon>Ascomycota</taxon>
        <taxon>Pezizomycotina</taxon>
        <taxon>Dothideomycetes</taxon>
        <taxon>Dothideomycetes incertae sedis</taxon>
        <taxon>Botryosphaeriales</taxon>
        <taxon>Botryosphaeriaceae</taxon>
        <taxon>Diplodia</taxon>
    </lineage>
</organism>
<comment type="caution">
    <text evidence="2">The sequence shown here is derived from an EMBL/GenBank/DDBJ whole genome shotgun (WGS) entry which is preliminary data.</text>
</comment>
<dbReference type="EMBL" id="JAKEKT020000003">
    <property type="protein sequence ID" value="KAL1650843.1"/>
    <property type="molecule type" value="Genomic_DNA"/>
</dbReference>
<dbReference type="Proteomes" id="UP001521184">
    <property type="component" value="Unassembled WGS sequence"/>
</dbReference>
<dbReference type="InterPro" id="IPR022024">
    <property type="entry name" value="DUF3602"/>
</dbReference>
<evidence type="ECO:0000256" key="1">
    <source>
        <dbReference type="SAM" id="MobiDB-lite"/>
    </source>
</evidence>
<gene>
    <name evidence="2" type="ORF">SLS58_000962</name>
</gene>
<keyword evidence="3" id="KW-1185">Reference proteome</keyword>
<dbReference type="PANTHER" id="PTHR34693">
    <property type="entry name" value="PROTEIN PAR32"/>
    <property type="match status" value="1"/>
</dbReference>
<dbReference type="PANTHER" id="PTHR34693:SF2">
    <property type="entry name" value="DUF3602 DOMAIN-CONTAINING PROTEIN"/>
    <property type="match status" value="1"/>
</dbReference>